<dbReference type="InterPro" id="IPR037171">
    <property type="entry name" value="NagB/RpiA_transferase-like"/>
</dbReference>
<dbReference type="InterPro" id="IPR036388">
    <property type="entry name" value="WH-like_DNA-bd_sf"/>
</dbReference>
<dbReference type="InterPro" id="IPR014036">
    <property type="entry name" value="DeoR-like_C"/>
</dbReference>
<dbReference type="PRINTS" id="PR00037">
    <property type="entry name" value="HTHLACR"/>
</dbReference>
<dbReference type="PANTHER" id="PTHR30363:SF4">
    <property type="entry name" value="GLYCEROL-3-PHOSPHATE REGULON REPRESSOR"/>
    <property type="match status" value="1"/>
</dbReference>
<comment type="caution">
    <text evidence="5">The sequence shown here is derived from an EMBL/GenBank/DDBJ whole genome shotgun (WGS) entry which is preliminary data.</text>
</comment>
<evidence type="ECO:0000256" key="2">
    <source>
        <dbReference type="ARBA" id="ARBA00023015"/>
    </source>
</evidence>
<evidence type="ECO:0000313" key="5">
    <source>
        <dbReference type="EMBL" id="MFC3180811.1"/>
    </source>
</evidence>
<keyword evidence="3" id="KW-0804">Transcription</keyword>
<dbReference type="PANTHER" id="PTHR30363">
    <property type="entry name" value="HTH-TYPE TRANSCRIPTIONAL REGULATOR SRLR-RELATED"/>
    <property type="match status" value="1"/>
</dbReference>
<keyword evidence="2" id="KW-0805">Transcription regulation</keyword>
<dbReference type="EMBL" id="JBHRTO010000001">
    <property type="protein sequence ID" value="MFC3180811.1"/>
    <property type="molecule type" value="Genomic_DNA"/>
</dbReference>
<dbReference type="PROSITE" id="PS51000">
    <property type="entry name" value="HTH_DEOR_2"/>
    <property type="match status" value="1"/>
</dbReference>
<evidence type="ECO:0000313" key="6">
    <source>
        <dbReference type="Proteomes" id="UP001595547"/>
    </source>
</evidence>
<accession>A0ABV7IWF4</accession>
<dbReference type="RefSeq" id="WP_380072433.1">
    <property type="nucleotide sequence ID" value="NZ_JBHRTO010000001.1"/>
</dbReference>
<dbReference type="SUPFAM" id="SSF46785">
    <property type="entry name" value="Winged helix' DNA-binding domain"/>
    <property type="match status" value="1"/>
</dbReference>
<dbReference type="GO" id="GO:0003677">
    <property type="term" value="F:DNA binding"/>
    <property type="evidence" value="ECO:0007669"/>
    <property type="project" value="UniProtKB-KW"/>
</dbReference>
<reference evidence="6" key="1">
    <citation type="journal article" date="2019" name="Int. J. Syst. Evol. Microbiol.">
        <title>The Global Catalogue of Microorganisms (GCM) 10K type strain sequencing project: providing services to taxonomists for standard genome sequencing and annotation.</title>
        <authorList>
            <consortium name="The Broad Institute Genomics Platform"/>
            <consortium name="The Broad Institute Genome Sequencing Center for Infectious Disease"/>
            <person name="Wu L."/>
            <person name="Ma J."/>
        </authorList>
    </citation>
    <scope>NUCLEOTIDE SEQUENCE [LARGE SCALE GENOMIC DNA]</scope>
    <source>
        <strain evidence="6">KCTC 52039</strain>
    </source>
</reference>
<dbReference type="Pfam" id="PF08220">
    <property type="entry name" value="HTH_DeoR"/>
    <property type="match status" value="1"/>
</dbReference>
<protein>
    <submittedName>
        <fullName evidence="5">DeoR/GlpR family DNA-binding transcription regulator</fullName>
    </submittedName>
</protein>
<keyword evidence="1" id="KW-0678">Repressor</keyword>
<proteinExistence type="predicted"/>
<name>A0ABV7IWF4_9RHOB</name>
<dbReference type="InterPro" id="IPR036390">
    <property type="entry name" value="WH_DNA-bd_sf"/>
</dbReference>
<keyword evidence="5" id="KW-0238">DNA-binding</keyword>
<gene>
    <name evidence="5" type="ORF">ACFOGH_07415</name>
</gene>
<keyword evidence="6" id="KW-1185">Reference proteome</keyword>
<evidence type="ECO:0000256" key="1">
    <source>
        <dbReference type="ARBA" id="ARBA00022491"/>
    </source>
</evidence>
<evidence type="ECO:0000259" key="4">
    <source>
        <dbReference type="PROSITE" id="PS51000"/>
    </source>
</evidence>
<organism evidence="5 6">
    <name type="scientific">Cypionkella sinensis</name>
    <dbReference type="NCBI Taxonomy" id="1756043"/>
    <lineage>
        <taxon>Bacteria</taxon>
        <taxon>Pseudomonadati</taxon>
        <taxon>Pseudomonadota</taxon>
        <taxon>Alphaproteobacteria</taxon>
        <taxon>Rhodobacterales</taxon>
        <taxon>Paracoccaceae</taxon>
        <taxon>Cypionkella</taxon>
    </lineage>
</organism>
<evidence type="ECO:0000256" key="3">
    <source>
        <dbReference type="ARBA" id="ARBA00023163"/>
    </source>
</evidence>
<dbReference type="SMART" id="SM01134">
    <property type="entry name" value="DeoRC"/>
    <property type="match status" value="1"/>
</dbReference>
<dbReference type="SUPFAM" id="SSF100950">
    <property type="entry name" value="NagB/RpiA/CoA transferase-like"/>
    <property type="match status" value="1"/>
</dbReference>
<dbReference type="SMART" id="SM00420">
    <property type="entry name" value="HTH_DEOR"/>
    <property type="match status" value="1"/>
</dbReference>
<dbReference type="InterPro" id="IPR050313">
    <property type="entry name" value="Carb_Metab_HTH_regulators"/>
</dbReference>
<sequence length="257" mass="27449">MTPETRREEIAAYVLQQGEARIDDLVQRFGVSRMTIHRHIDQLAQAGLLRKLHGAVSALPSGVYESLFRYRQTVASAEKSALGRAALSYIEPGQVVMIDDSSTTHALANLLPDIAPLTVITNSLASIQSLTGTEDITLIGLGGQYHPTYNAFIGHLCENALPGLRANVLICSASAAQNGTAYIQDAQVTRVKQAMMASANKRILLLNHEKFGRSALHALAPLTAFDAVLTGTALPAAEAEALTSAGVRLHLIETETA</sequence>
<dbReference type="Gene3D" id="1.10.10.10">
    <property type="entry name" value="Winged helix-like DNA-binding domain superfamily/Winged helix DNA-binding domain"/>
    <property type="match status" value="1"/>
</dbReference>
<dbReference type="Proteomes" id="UP001595547">
    <property type="component" value="Unassembled WGS sequence"/>
</dbReference>
<dbReference type="Pfam" id="PF00455">
    <property type="entry name" value="DeoRC"/>
    <property type="match status" value="1"/>
</dbReference>
<feature type="domain" description="HTH deoR-type" evidence="4">
    <location>
        <begin position="3"/>
        <end position="58"/>
    </location>
</feature>
<dbReference type="InterPro" id="IPR001034">
    <property type="entry name" value="DeoR_HTH"/>
</dbReference>